<dbReference type="GeneID" id="54474236"/>
<protein>
    <submittedName>
        <fullName evidence="1">Uncharacterized protein</fullName>
    </submittedName>
</protein>
<organism evidence="1 2">
    <name type="scientific">Neohortaea acidophila</name>
    <dbReference type="NCBI Taxonomy" id="245834"/>
    <lineage>
        <taxon>Eukaryota</taxon>
        <taxon>Fungi</taxon>
        <taxon>Dikarya</taxon>
        <taxon>Ascomycota</taxon>
        <taxon>Pezizomycotina</taxon>
        <taxon>Dothideomycetes</taxon>
        <taxon>Dothideomycetidae</taxon>
        <taxon>Mycosphaerellales</taxon>
        <taxon>Teratosphaeriaceae</taxon>
        <taxon>Neohortaea</taxon>
    </lineage>
</organism>
<name>A0A6A6PY17_9PEZI</name>
<evidence type="ECO:0000313" key="1">
    <source>
        <dbReference type="EMBL" id="KAF2484117.1"/>
    </source>
</evidence>
<dbReference type="PANTHER" id="PTHR40129">
    <property type="entry name" value="KETOPANTOATE REDUCTASE N-TERMINAL DOMAIN-CONTAINING PROTEIN"/>
    <property type="match status" value="1"/>
</dbReference>
<sequence>MQELDLLILGAGWTSTFLIPLARHRALTFCATTRDGHEVGGSATLKWTFDPDGDDSQFSSLPLARNVLITFPLKGTGPSARLVQGYEKAWEGKLAPSSFAGDKRKVHFVQLGSTGIWQGGGPTLSSSPSSCWVTRKSSYDTSNARAEAEDELLSLGGCVLNLAGLWGGARQPRDWVGRVAKTKEDVRGKRSLHLVHGLDVARGLLAVVARWEAAKGQRWMLTDGFVYDWWSLFVHWGSPKEASEDGKHGDVDPKPSDQAKWVYELMVEEDVRALPRSMEALGRCYDSREFWDTFGIAPVQGGV</sequence>
<dbReference type="PANTHER" id="PTHR40129:SF2">
    <property type="entry name" value="KETOPANTOATE REDUCTASE N-TERMINAL DOMAIN-CONTAINING PROTEIN"/>
    <property type="match status" value="1"/>
</dbReference>
<proteinExistence type="predicted"/>
<dbReference type="RefSeq" id="XP_033590687.1">
    <property type="nucleotide sequence ID" value="XM_033733234.1"/>
</dbReference>
<dbReference type="AlphaFoldDB" id="A0A6A6PY17"/>
<keyword evidence="2" id="KW-1185">Reference proteome</keyword>
<dbReference type="EMBL" id="MU001634">
    <property type="protein sequence ID" value="KAF2484117.1"/>
    <property type="molecule type" value="Genomic_DNA"/>
</dbReference>
<dbReference type="OrthoDB" id="674948at2759"/>
<reference evidence="1" key="1">
    <citation type="journal article" date="2020" name="Stud. Mycol.">
        <title>101 Dothideomycetes genomes: a test case for predicting lifestyles and emergence of pathogens.</title>
        <authorList>
            <person name="Haridas S."/>
            <person name="Albert R."/>
            <person name="Binder M."/>
            <person name="Bloem J."/>
            <person name="Labutti K."/>
            <person name="Salamov A."/>
            <person name="Andreopoulos B."/>
            <person name="Baker S."/>
            <person name="Barry K."/>
            <person name="Bills G."/>
            <person name="Bluhm B."/>
            <person name="Cannon C."/>
            <person name="Castanera R."/>
            <person name="Culley D."/>
            <person name="Daum C."/>
            <person name="Ezra D."/>
            <person name="Gonzalez J."/>
            <person name="Henrissat B."/>
            <person name="Kuo A."/>
            <person name="Liang C."/>
            <person name="Lipzen A."/>
            <person name="Lutzoni F."/>
            <person name="Magnuson J."/>
            <person name="Mondo S."/>
            <person name="Nolan M."/>
            <person name="Ohm R."/>
            <person name="Pangilinan J."/>
            <person name="Park H.-J."/>
            <person name="Ramirez L."/>
            <person name="Alfaro M."/>
            <person name="Sun H."/>
            <person name="Tritt A."/>
            <person name="Yoshinaga Y."/>
            <person name="Zwiers L.-H."/>
            <person name="Turgeon B."/>
            <person name="Goodwin S."/>
            <person name="Spatafora J."/>
            <person name="Crous P."/>
            <person name="Grigoriev I."/>
        </authorList>
    </citation>
    <scope>NUCLEOTIDE SEQUENCE</scope>
    <source>
        <strain evidence="1">CBS 113389</strain>
    </source>
</reference>
<accession>A0A6A6PY17</accession>
<gene>
    <name evidence="1" type="ORF">BDY17DRAFT_295002</name>
</gene>
<dbReference type="Gene3D" id="3.40.50.720">
    <property type="entry name" value="NAD(P)-binding Rossmann-like Domain"/>
    <property type="match status" value="1"/>
</dbReference>
<evidence type="ECO:0000313" key="2">
    <source>
        <dbReference type="Proteomes" id="UP000799767"/>
    </source>
</evidence>
<dbReference type="Proteomes" id="UP000799767">
    <property type="component" value="Unassembled WGS sequence"/>
</dbReference>